<dbReference type="KEGG" id="cps:CPS_0241"/>
<gene>
    <name evidence="1" type="ordered locus">CPS_0241</name>
</gene>
<evidence type="ECO:0000313" key="1">
    <source>
        <dbReference type="EMBL" id="AAZ24855.1"/>
    </source>
</evidence>
<dbReference type="Pfam" id="PF20043">
    <property type="entry name" value="DUF6445"/>
    <property type="match status" value="1"/>
</dbReference>
<dbReference type="STRING" id="167879.CPS_0241"/>
<name>Q48AA5_COLP3</name>
<dbReference type="InterPro" id="IPR045617">
    <property type="entry name" value="DUF6445"/>
</dbReference>
<dbReference type="RefSeq" id="WP_011041115.1">
    <property type="nucleotide sequence ID" value="NC_003910.7"/>
</dbReference>
<evidence type="ECO:0000313" key="2">
    <source>
        <dbReference type="Proteomes" id="UP000000547"/>
    </source>
</evidence>
<proteinExistence type="predicted"/>
<dbReference type="Proteomes" id="UP000000547">
    <property type="component" value="Chromosome"/>
</dbReference>
<accession>Q48AA5</accession>
<reference evidence="1" key="1">
    <citation type="journal article" date="2005" name="Proc. Natl. Acad. Sci. U.S.A.">
        <title>The psychrophilic lifestyle as revealed by the genome sequence of Colwellia psychrerythraea 34H through genomic and proteomic analyses.</title>
        <authorList>
            <person name="Methe B.A."/>
            <person name="Nelson K.E."/>
            <person name="Deming J.W."/>
            <person name="Momen B."/>
            <person name="Melamud E."/>
            <person name="Zhang X."/>
            <person name="Moult J."/>
            <person name="Madupu R."/>
            <person name="Nelson W.C."/>
            <person name="Dodson R.J."/>
            <person name="Brinkac L.M."/>
            <person name="Daugherty S.C."/>
            <person name="Durkin A.S."/>
            <person name="DeBoy R.T."/>
            <person name="Kolonay J.F."/>
            <person name="Sullivan S.A."/>
            <person name="Zhou L."/>
            <person name="Davidsen T.M."/>
            <person name="Wu M."/>
            <person name="Huston A.L."/>
            <person name="Lewis M."/>
            <person name="Weaver B."/>
            <person name="Weidman J.F."/>
            <person name="Khouri H."/>
            <person name="Utterback T.R."/>
            <person name="Feldblyum T.V."/>
            <person name="Fraser C.M."/>
        </authorList>
    </citation>
    <scope>NUCLEOTIDE SEQUENCE [LARGE SCALE GENOMIC DNA]</scope>
    <source>
        <strain evidence="1">34H</strain>
    </source>
</reference>
<sequence length="236" mass="26591">MFDFSVNNQAILSKHIIGDEKIPLLIIDNFANSVTDLVEFAGDGSSFQADEKNFYPGKRKLMPSEYGEQVCRQYLPLFHSFFDCPQTSAAKTVLSALALADTPVKQLRPMQMLPHIDTPQSNQFAVVHYLCNQDHGGTSFYRHKETGYQTITQDRLYHYAQQVKKEAIANQIHKAPRYMSGSDKLFEQLYSVEARMNRAIIYPSNLLHSGNVNAALGLSSLPKKGRLTIGSFILLE</sequence>
<organism evidence="1 2">
    <name type="scientific">Colwellia psychrerythraea (strain 34H / ATCC BAA-681)</name>
    <name type="common">Vibrio psychroerythus</name>
    <dbReference type="NCBI Taxonomy" id="167879"/>
    <lineage>
        <taxon>Bacteria</taxon>
        <taxon>Pseudomonadati</taxon>
        <taxon>Pseudomonadota</taxon>
        <taxon>Gammaproteobacteria</taxon>
        <taxon>Alteromonadales</taxon>
        <taxon>Colwelliaceae</taxon>
        <taxon>Colwellia</taxon>
    </lineage>
</organism>
<dbReference type="HOGENOM" id="CLU_100937_0_0_6"/>
<dbReference type="AlphaFoldDB" id="Q48AA5"/>
<protein>
    <submittedName>
        <fullName evidence="1">Uncharacterized protein</fullName>
    </submittedName>
</protein>
<dbReference type="EMBL" id="CP000083">
    <property type="protein sequence ID" value="AAZ24855.1"/>
    <property type="molecule type" value="Genomic_DNA"/>
</dbReference>